<accession>A0A556V9Y9</accession>
<comment type="caution">
    <text evidence="2">The sequence shown here is derived from an EMBL/GenBank/DDBJ whole genome shotgun (WGS) entry which is preliminary data.</text>
</comment>
<evidence type="ECO:0000313" key="2">
    <source>
        <dbReference type="EMBL" id="TTD32930.1"/>
    </source>
</evidence>
<protein>
    <submittedName>
        <fullName evidence="2">Uncharacterized protein</fullName>
    </submittedName>
</protein>
<feature type="compositionally biased region" description="Acidic residues" evidence="1">
    <location>
        <begin position="86"/>
        <end position="97"/>
    </location>
</feature>
<sequence length="108" mass="12326">MCVKFAKCNNFYVILNNEAAFPGPSENKHLTKVWEYFRKAAVHDKHLKIKPSASRLKTTRGGKKKPSTQCSNAGRLHGHNSPPNLTEEEKEEEEEEEKQQISHMPPVL</sequence>
<evidence type="ECO:0000256" key="1">
    <source>
        <dbReference type="SAM" id="MobiDB-lite"/>
    </source>
</evidence>
<proteinExistence type="predicted"/>
<reference evidence="2 3" key="1">
    <citation type="journal article" date="2019" name="Genome Biol. Evol.">
        <title>Whole-Genome Sequencing of the Giant Devil Catfish, Bagarius yarrelli.</title>
        <authorList>
            <person name="Jiang W."/>
            <person name="Lv Y."/>
            <person name="Cheng L."/>
            <person name="Yang K."/>
            <person name="Chao B."/>
            <person name="Wang X."/>
            <person name="Li Y."/>
            <person name="Pan X."/>
            <person name="You X."/>
            <person name="Zhang Y."/>
            <person name="Yang J."/>
            <person name="Li J."/>
            <person name="Zhang X."/>
            <person name="Liu S."/>
            <person name="Sun C."/>
            <person name="Yang J."/>
            <person name="Shi Q."/>
        </authorList>
    </citation>
    <scope>NUCLEOTIDE SEQUENCE [LARGE SCALE GENOMIC DNA]</scope>
    <source>
        <strain evidence="2">JWS20170419001</strain>
        <tissue evidence="2">Muscle</tissue>
    </source>
</reference>
<evidence type="ECO:0000313" key="3">
    <source>
        <dbReference type="Proteomes" id="UP000319801"/>
    </source>
</evidence>
<keyword evidence="3" id="KW-1185">Reference proteome</keyword>
<dbReference type="EMBL" id="VCAZ01000181">
    <property type="protein sequence ID" value="TTD32930.1"/>
    <property type="molecule type" value="Genomic_DNA"/>
</dbReference>
<dbReference type="Proteomes" id="UP000319801">
    <property type="component" value="Unassembled WGS sequence"/>
</dbReference>
<feature type="compositionally biased region" description="Basic residues" evidence="1">
    <location>
        <begin position="57"/>
        <end position="66"/>
    </location>
</feature>
<gene>
    <name evidence="2" type="ORF">Baya_14814</name>
</gene>
<feature type="region of interest" description="Disordered" evidence="1">
    <location>
        <begin position="48"/>
        <end position="108"/>
    </location>
</feature>
<organism evidence="2 3">
    <name type="scientific">Bagarius yarrelli</name>
    <name type="common">Goonch</name>
    <name type="synonym">Bagrus yarrelli</name>
    <dbReference type="NCBI Taxonomy" id="175774"/>
    <lineage>
        <taxon>Eukaryota</taxon>
        <taxon>Metazoa</taxon>
        <taxon>Chordata</taxon>
        <taxon>Craniata</taxon>
        <taxon>Vertebrata</taxon>
        <taxon>Euteleostomi</taxon>
        <taxon>Actinopterygii</taxon>
        <taxon>Neopterygii</taxon>
        <taxon>Teleostei</taxon>
        <taxon>Ostariophysi</taxon>
        <taxon>Siluriformes</taxon>
        <taxon>Sisoridae</taxon>
        <taxon>Sisorinae</taxon>
        <taxon>Bagarius</taxon>
    </lineage>
</organism>
<name>A0A556V9Y9_BAGYA</name>
<dbReference type="AlphaFoldDB" id="A0A556V9Y9"/>